<keyword evidence="4" id="KW-0862">Zinc</keyword>
<keyword evidence="5" id="KW-0482">Metalloprotease</keyword>
<proteinExistence type="predicted"/>
<dbReference type="InterPro" id="IPR037518">
    <property type="entry name" value="MPN"/>
</dbReference>
<name>A0ABS1CHL0_9GAMM</name>
<dbReference type="InterPro" id="IPR001405">
    <property type="entry name" value="UPF0758"/>
</dbReference>
<evidence type="ECO:0000256" key="4">
    <source>
        <dbReference type="ARBA" id="ARBA00022833"/>
    </source>
</evidence>
<dbReference type="PANTHER" id="PTHR30471:SF3">
    <property type="entry name" value="UPF0758 PROTEIN YEES-RELATED"/>
    <property type="match status" value="1"/>
</dbReference>
<evidence type="ECO:0000256" key="3">
    <source>
        <dbReference type="ARBA" id="ARBA00022801"/>
    </source>
</evidence>
<dbReference type="CDD" id="cd08071">
    <property type="entry name" value="MPN_DUF2466"/>
    <property type="match status" value="1"/>
</dbReference>
<dbReference type="InterPro" id="IPR020891">
    <property type="entry name" value="UPF0758_CS"/>
</dbReference>
<evidence type="ECO:0000256" key="2">
    <source>
        <dbReference type="ARBA" id="ARBA00022723"/>
    </source>
</evidence>
<dbReference type="PROSITE" id="PS01302">
    <property type="entry name" value="UPF0758"/>
    <property type="match status" value="1"/>
</dbReference>
<evidence type="ECO:0000256" key="5">
    <source>
        <dbReference type="ARBA" id="ARBA00023049"/>
    </source>
</evidence>
<comment type="caution">
    <text evidence="7">The sequence shown here is derived from an EMBL/GenBank/DDBJ whole genome shotgun (WGS) entry which is preliminary data.</text>
</comment>
<evidence type="ECO:0000313" key="7">
    <source>
        <dbReference type="EMBL" id="MBK1631198.1"/>
    </source>
</evidence>
<gene>
    <name evidence="7" type="ORF">CKO31_10695</name>
</gene>
<keyword evidence="1" id="KW-0645">Protease</keyword>
<evidence type="ECO:0000256" key="1">
    <source>
        <dbReference type="ARBA" id="ARBA00022670"/>
    </source>
</evidence>
<sequence>MEAPVRGRCTAHHVPQLDNRHRVLQYHELFRGTVDGASVHLREVARLVPHANAAAVILAHNHPSGVAEPSHSDLRITQRLQDALALIEVRVLDDIVIGEGEGASFAERGLL</sequence>
<protein>
    <recommendedName>
        <fullName evidence="6">MPN domain-containing protein</fullName>
    </recommendedName>
</protein>
<dbReference type="PANTHER" id="PTHR30471">
    <property type="entry name" value="DNA REPAIR PROTEIN RADC"/>
    <property type="match status" value="1"/>
</dbReference>
<keyword evidence="2" id="KW-0479">Metal-binding</keyword>
<keyword evidence="8" id="KW-1185">Reference proteome</keyword>
<dbReference type="Proteomes" id="UP000748752">
    <property type="component" value="Unassembled WGS sequence"/>
</dbReference>
<dbReference type="InterPro" id="IPR025657">
    <property type="entry name" value="RadC_JAB"/>
</dbReference>
<accession>A0ABS1CHL0</accession>
<evidence type="ECO:0000313" key="8">
    <source>
        <dbReference type="Proteomes" id="UP000748752"/>
    </source>
</evidence>
<reference evidence="7 8" key="1">
    <citation type="journal article" date="2020" name="Microorganisms">
        <title>Osmotic Adaptation and Compatible Solute Biosynthesis of Phototrophic Bacteria as Revealed from Genome Analyses.</title>
        <authorList>
            <person name="Imhoff J.F."/>
            <person name="Rahn T."/>
            <person name="Kunzel S."/>
            <person name="Keller A."/>
            <person name="Neulinger S.C."/>
        </authorList>
    </citation>
    <scope>NUCLEOTIDE SEQUENCE [LARGE SCALE GENOMIC DNA]</scope>
    <source>
        <strain evidence="7 8">DSM 6210</strain>
    </source>
</reference>
<dbReference type="Gene3D" id="3.40.140.10">
    <property type="entry name" value="Cytidine Deaminase, domain 2"/>
    <property type="match status" value="1"/>
</dbReference>
<keyword evidence="3" id="KW-0378">Hydrolase</keyword>
<dbReference type="Pfam" id="PF04002">
    <property type="entry name" value="RadC"/>
    <property type="match status" value="1"/>
</dbReference>
<dbReference type="SUPFAM" id="SSF102712">
    <property type="entry name" value="JAB1/MPN domain"/>
    <property type="match status" value="1"/>
</dbReference>
<evidence type="ECO:0000259" key="6">
    <source>
        <dbReference type="PROSITE" id="PS50249"/>
    </source>
</evidence>
<dbReference type="EMBL" id="NRRV01000023">
    <property type="protein sequence ID" value="MBK1631198.1"/>
    <property type="molecule type" value="Genomic_DNA"/>
</dbReference>
<dbReference type="PROSITE" id="PS50249">
    <property type="entry name" value="MPN"/>
    <property type="match status" value="1"/>
</dbReference>
<feature type="domain" description="MPN" evidence="6">
    <location>
        <begin position="1"/>
        <end position="111"/>
    </location>
</feature>
<organism evidence="7 8">
    <name type="scientific">Thiohalocapsa halophila</name>
    <dbReference type="NCBI Taxonomy" id="69359"/>
    <lineage>
        <taxon>Bacteria</taxon>
        <taxon>Pseudomonadati</taxon>
        <taxon>Pseudomonadota</taxon>
        <taxon>Gammaproteobacteria</taxon>
        <taxon>Chromatiales</taxon>
        <taxon>Chromatiaceae</taxon>
        <taxon>Thiohalocapsa</taxon>
    </lineage>
</organism>